<dbReference type="InterPro" id="IPR016181">
    <property type="entry name" value="Acyl_CoA_acyltransferase"/>
</dbReference>
<dbReference type="Gene3D" id="3.40.630.30">
    <property type="match status" value="1"/>
</dbReference>
<dbReference type="InterPro" id="IPR000182">
    <property type="entry name" value="GNAT_dom"/>
</dbReference>
<keyword evidence="2" id="KW-0012">Acyltransferase</keyword>
<dbReference type="PROSITE" id="PS51186">
    <property type="entry name" value="GNAT"/>
    <property type="match status" value="1"/>
</dbReference>
<reference evidence="5" key="1">
    <citation type="journal article" date="2019" name="Int. J. Syst. Evol. Microbiol.">
        <title>The Global Catalogue of Microorganisms (GCM) 10K type strain sequencing project: providing services to taxonomists for standard genome sequencing and annotation.</title>
        <authorList>
            <consortium name="The Broad Institute Genomics Platform"/>
            <consortium name="The Broad Institute Genome Sequencing Center for Infectious Disease"/>
            <person name="Wu L."/>
            <person name="Ma J."/>
        </authorList>
    </citation>
    <scope>NUCLEOTIDE SEQUENCE [LARGE SCALE GENOMIC DNA]</scope>
    <source>
        <strain evidence="5">CGMCC 1.15931</strain>
    </source>
</reference>
<dbReference type="InterPro" id="IPR050832">
    <property type="entry name" value="Bact_Acetyltransf"/>
</dbReference>
<gene>
    <name evidence="4" type="ORF">GCM10011572_06700</name>
</gene>
<evidence type="ECO:0000313" key="5">
    <source>
        <dbReference type="Proteomes" id="UP000622638"/>
    </source>
</evidence>
<accession>A0ABQ1K5L0</accession>
<evidence type="ECO:0000259" key="3">
    <source>
        <dbReference type="PROSITE" id="PS51186"/>
    </source>
</evidence>
<keyword evidence="5" id="KW-1185">Reference proteome</keyword>
<dbReference type="PANTHER" id="PTHR43877">
    <property type="entry name" value="AMINOALKYLPHOSPHONATE N-ACETYLTRANSFERASE-RELATED-RELATED"/>
    <property type="match status" value="1"/>
</dbReference>
<name>A0ABQ1K5L0_9BURK</name>
<dbReference type="EMBL" id="BMKG01000002">
    <property type="protein sequence ID" value="GGB87321.1"/>
    <property type="molecule type" value="Genomic_DNA"/>
</dbReference>
<evidence type="ECO:0000256" key="1">
    <source>
        <dbReference type="ARBA" id="ARBA00022679"/>
    </source>
</evidence>
<evidence type="ECO:0000313" key="4">
    <source>
        <dbReference type="EMBL" id="GGB87321.1"/>
    </source>
</evidence>
<evidence type="ECO:0000256" key="2">
    <source>
        <dbReference type="ARBA" id="ARBA00023315"/>
    </source>
</evidence>
<proteinExistence type="predicted"/>
<protein>
    <recommendedName>
        <fullName evidence="3">N-acetyltransferase domain-containing protein</fullName>
    </recommendedName>
</protein>
<dbReference type="SUPFAM" id="SSF55729">
    <property type="entry name" value="Acyl-CoA N-acyltransferases (Nat)"/>
    <property type="match status" value="1"/>
</dbReference>
<dbReference type="Pfam" id="PF13673">
    <property type="entry name" value="Acetyltransf_10"/>
    <property type="match status" value="1"/>
</dbReference>
<dbReference type="CDD" id="cd04301">
    <property type="entry name" value="NAT_SF"/>
    <property type="match status" value="1"/>
</dbReference>
<dbReference type="Proteomes" id="UP000622638">
    <property type="component" value="Unassembled WGS sequence"/>
</dbReference>
<organism evidence="4 5">
    <name type="scientific">Pseudoduganella buxea</name>
    <dbReference type="NCBI Taxonomy" id="1949069"/>
    <lineage>
        <taxon>Bacteria</taxon>
        <taxon>Pseudomonadati</taxon>
        <taxon>Pseudomonadota</taxon>
        <taxon>Betaproteobacteria</taxon>
        <taxon>Burkholderiales</taxon>
        <taxon>Oxalobacteraceae</taxon>
        <taxon>Telluria group</taxon>
        <taxon>Pseudoduganella</taxon>
    </lineage>
</organism>
<comment type="caution">
    <text evidence="4">The sequence shown here is derived from an EMBL/GenBank/DDBJ whole genome shotgun (WGS) entry which is preliminary data.</text>
</comment>
<keyword evidence="1" id="KW-0808">Transferase</keyword>
<feature type="domain" description="N-acetyltransferase" evidence="3">
    <location>
        <begin position="35"/>
        <end position="188"/>
    </location>
</feature>
<sequence>MAPENGPLASVATAADAFVYSPAVTASWNFLQMSFDIRPAVPQDAAAACEVLRRSIAECCVLDHRGDAAVLSAWLGNKTPQTVASWFESPTNVSLVAVQDDAVVGVALLTAAGKLALCYLHPDALRRGAGRALLARMEERALALGIKTLFLHSTATAEGFFAAHGYRRDGNVRAPYGVDTVLFWKPLALHAGAPDSQRKRFCNCSSA</sequence>